<accession>G5AFD7</accession>
<evidence type="ECO:0000313" key="2">
    <source>
        <dbReference type="EMBL" id="EGZ05927.1"/>
    </source>
</evidence>
<gene>
    <name evidence="2" type="ORF">PHYSODRAFT_532487</name>
</gene>
<reference evidence="2 3" key="1">
    <citation type="journal article" date="2006" name="Science">
        <title>Phytophthora genome sequences uncover evolutionary origins and mechanisms of pathogenesis.</title>
        <authorList>
            <person name="Tyler B.M."/>
            <person name="Tripathy S."/>
            <person name="Zhang X."/>
            <person name="Dehal P."/>
            <person name="Jiang R.H."/>
            <person name="Aerts A."/>
            <person name="Arredondo F.D."/>
            <person name="Baxter L."/>
            <person name="Bensasson D."/>
            <person name="Beynon J.L."/>
            <person name="Chapman J."/>
            <person name="Damasceno C.M."/>
            <person name="Dorrance A.E."/>
            <person name="Dou D."/>
            <person name="Dickerman A.W."/>
            <person name="Dubchak I.L."/>
            <person name="Garbelotto M."/>
            <person name="Gijzen M."/>
            <person name="Gordon S.G."/>
            <person name="Govers F."/>
            <person name="Grunwald N.J."/>
            <person name="Huang W."/>
            <person name="Ivors K.L."/>
            <person name="Jones R.W."/>
            <person name="Kamoun S."/>
            <person name="Krampis K."/>
            <person name="Lamour K.H."/>
            <person name="Lee M.K."/>
            <person name="McDonald W.H."/>
            <person name="Medina M."/>
            <person name="Meijer H.J."/>
            <person name="Nordberg E.K."/>
            <person name="Maclean D.J."/>
            <person name="Ospina-Giraldo M.D."/>
            <person name="Morris P.F."/>
            <person name="Phuntumart V."/>
            <person name="Putnam N.H."/>
            <person name="Rash S."/>
            <person name="Rose J.K."/>
            <person name="Sakihama Y."/>
            <person name="Salamov A.A."/>
            <person name="Savidor A."/>
            <person name="Scheuring C.F."/>
            <person name="Smith B.M."/>
            <person name="Sobral B.W."/>
            <person name="Terry A."/>
            <person name="Torto-Alalibo T.A."/>
            <person name="Win J."/>
            <person name="Xu Z."/>
            <person name="Zhang H."/>
            <person name="Grigoriev I.V."/>
            <person name="Rokhsar D.S."/>
            <person name="Boore J.L."/>
        </authorList>
    </citation>
    <scope>NUCLEOTIDE SEQUENCE [LARGE SCALE GENOMIC DNA]</scope>
    <source>
        <strain evidence="2 3">P6497</strain>
    </source>
</reference>
<evidence type="ECO:0000256" key="1">
    <source>
        <dbReference type="SAM" id="MobiDB-lite"/>
    </source>
</evidence>
<dbReference type="KEGG" id="psoj:PHYSODRAFT_532487"/>
<dbReference type="Proteomes" id="UP000002640">
    <property type="component" value="Unassembled WGS sequence"/>
</dbReference>
<feature type="region of interest" description="Disordered" evidence="1">
    <location>
        <begin position="1"/>
        <end position="22"/>
    </location>
</feature>
<evidence type="ECO:0000313" key="3">
    <source>
        <dbReference type="Proteomes" id="UP000002640"/>
    </source>
</evidence>
<dbReference type="AlphaFoldDB" id="G5AFD7"/>
<evidence type="ECO:0008006" key="4">
    <source>
        <dbReference type="Google" id="ProtNLM"/>
    </source>
</evidence>
<keyword evidence="3" id="KW-1185">Reference proteome</keyword>
<dbReference type="InParanoid" id="G5AFD7"/>
<sequence length="158" mass="17418">MTKGRQKHSKHGGRRARQYKRSAPTHQFRLDVVIYFETNSMASTFAKFFADLTGSQRQTKRTGSATSDTSWCKDKLLQLCTSPATAKQRKVHVAGTETTLPAGTEVHLVKWMNSYRAHGLSVSNLMMNRKALSVVRDAGVPARLFAQAGSKASCVATD</sequence>
<feature type="compositionally biased region" description="Basic residues" evidence="1">
    <location>
        <begin position="1"/>
        <end position="20"/>
    </location>
</feature>
<dbReference type="GeneID" id="20661752"/>
<dbReference type="EMBL" id="JH159165">
    <property type="protein sequence ID" value="EGZ05927.1"/>
    <property type="molecule type" value="Genomic_DNA"/>
</dbReference>
<organism evidence="2 3">
    <name type="scientific">Phytophthora sojae (strain P6497)</name>
    <name type="common">Soybean stem and root rot agent</name>
    <name type="synonym">Phytophthora megasperma f. sp. glycines</name>
    <dbReference type="NCBI Taxonomy" id="1094619"/>
    <lineage>
        <taxon>Eukaryota</taxon>
        <taxon>Sar</taxon>
        <taxon>Stramenopiles</taxon>
        <taxon>Oomycota</taxon>
        <taxon>Peronosporomycetes</taxon>
        <taxon>Peronosporales</taxon>
        <taxon>Peronosporaceae</taxon>
        <taxon>Phytophthora</taxon>
    </lineage>
</organism>
<protein>
    <recommendedName>
        <fullName evidence="4">HTH CENPB-type domain-containing protein</fullName>
    </recommendedName>
</protein>
<proteinExistence type="predicted"/>
<dbReference type="RefSeq" id="XP_009538788.1">
    <property type="nucleotide sequence ID" value="XM_009540493.1"/>
</dbReference>
<name>G5AFD7_PHYSP</name>